<dbReference type="InterPro" id="IPR007318">
    <property type="entry name" value="Phopholipid_MeTrfase"/>
</dbReference>
<name>A0A7G9YRU7_9EURY</name>
<dbReference type="GO" id="GO:0012505">
    <property type="term" value="C:endomembrane system"/>
    <property type="evidence" value="ECO:0007669"/>
    <property type="project" value="UniProtKB-SubCell"/>
</dbReference>
<evidence type="ECO:0000256" key="5">
    <source>
        <dbReference type="SAM" id="Phobius"/>
    </source>
</evidence>
<evidence type="ECO:0000256" key="1">
    <source>
        <dbReference type="ARBA" id="ARBA00004127"/>
    </source>
</evidence>
<dbReference type="Pfam" id="PF04191">
    <property type="entry name" value="PEMT"/>
    <property type="match status" value="1"/>
</dbReference>
<evidence type="ECO:0000256" key="3">
    <source>
        <dbReference type="ARBA" id="ARBA00022989"/>
    </source>
</evidence>
<sequence length="175" mass="20217">MNRIFILTIIFVFLTIFVESTNLILQLKGRKLTKWFGKNAFNIHMISTGIFWMVTFCLFVILQFEEHPLFHNSIILNLKYIGLIFLISGIILASWAFSLLGLKRSLCLNFFAENVPIVNESVYKYIKNPVDYGLWIALVGFAVFTGSIYNFAIAVEFILIMIPHIMLENKPLKKT</sequence>
<dbReference type="AlphaFoldDB" id="A0A7G9YRU7"/>
<dbReference type="Gene3D" id="1.20.120.1630">
    <property type="match status" value="1"/>
</dbReference>
<keyword evidence="2 5" id="KW-0812">Transmembrane</keyword>
<evidence type="ECO:0000313" key="6">
    <source>
        <dbReference type="EMBL" id="QNO50731.1"/>
    </source>
</evidence>
<accession>A0A7G9YRU7</accession>
<keyword evidence="3 5" id="KW-1133">Transmembrane helix</keyword>
<feature type="transmembrane region" description="Helical" evidence="5">
    <location>
        <begin position="132"/>
        <end position="162"/>
    </location>
</feature>
<feature type="transmembrane region" description="Helical" evidence="5">
    <location>
        <begin position="44"/>
        <end position="62"/>
    </location>
</feature>
<evidence type="ECO:0000256" key="2">
    <source>
        <dbReference type="ARBA" id="ARBA00022692"/>
    </source>
</evidence>
<evidence type="ECO:0000256" key="4">
    <source>
        <dbReference type="ARBA" id="ARBA00023136"/>
    </source>
</evidence>
<organism evidence="6">
    <name type="scientific">Candidatus Methanophagaceae archaeon ANME-1 ERB6</name>
    <dbReference type="NCBI Taxonomy" id="2759912"/>
    <lineage>
        <taxon>Archaea</taxon>
        <taxon>Methanobacteriati</taxon>
        <taxon>Methanobacteriota</taxon>
        <taxon>Stenosarchaea group</taxon>
        <taxon>Methanomicrobia</taxon>
        <taxon>Candidatus Methanophagales</taxon>
        <taxon>Candidatus Methanophagaceae</taxon>
    </lineage>
</organism>
<keyword evidence="4 5" id="KW-0472">Membrane</keyword>
<comment type="subcellular location">
    <subcellularLocation>
        <location evidence="1">Endomembrane system</location>
        <topology evidence="1">Multi-pass membrane protein</topology>
    </subcellularLocation>
</comment>
<protein>
    <recommendedName>
        <fullName evidence="7">NnrU domain-containing protein</fullName>
    </recommendedName>
</protein>
<proteinExistence type="predicted"/>
<reference evidence="6" key="1">
    <citation type="submission" date="2020-06" db="EMBL/GenBank/DDBJ databases">
        <title>Unique genomic features of the anaerobic methanotrophic archaea.</title>
        <authorList>
            <person name="Chadwick G.L."/>
            <person name="Skennerton C.T."/>
            <person name="Laso-Perez R."/>
            <person name="Leu A.O."/>
            <person name="Speth D.R."/>
            <person name="Yu H."/>
            <person name="Morgan-Lang C."/>
            <person name="Hatzenpichler R."/>
            <person name="Goudeau D."/>
            <person name="Malmstrom R."/>
            <person name="Brazelton W.J."/>
            <person name="Woyke T."/>
            <person name="Hallam S.J."/>
            <person name="Tyson G.W."/>
            <person name="Wegener G."/>
            <person name="Boetius A."/>
            <person name="Orphan V."/>
        </authorList>
    </citation>
    <scope>NUCLEOTIDE SEQUENCE</scope>
</reference>
<gene>
    <name evidence="6" type="ORF">EGEIMDOP_00016</name>
</gene>
<feature type="transmembrane region" description="Helical" evidence="5">
    <location>
        <begin position="74"/>
        <end position="97"/>
    </location>
</feature>
<evidence type="ECO:0008006" key="7">
    <source>
        <dbReference type="Google" id="ProtNLM"/>
    </source>
</evidence>
<dbReference type="EMBL" id="MT631449">
    <property type="protein sequence ID" value="QNO50731.1"/>
    <property type="molecule type" value="Genomic_DNA"/>
</dbReference>